<dbReference type="InterPro" id="IPR002902">
    <property type="entry name" value="GNK2"/>
</dbReference>
<name>A0A151RKW5_CAJCA</name>
<dbReference type="FunFam" id="3.30.430.20:FF:000023">
    <property type="entry name" value="Antifungal protein ginkbilobin-2"/>
    <property type="match status" value="1"/>
</dbReference>
<evidence type="ECO:0000256" key="3">
    <source>
        <dbReference type="ARBA" id="ARBA00022577"/>
    </source>
</evidence>
<evidence type="ECO:0000313" key="16">
    <source>
        <dbReference type="EMBL" id="KYP43216.1"/>
    </source>
</evidence>
<evidence type="ECO:0000256" key="14">
    <source>
        <dbReference type="ARBA" id="ARBA00038393"/>
    </source>
</evidence>
<sequence length="151" mass="16641">MIATNRDKSSLIEDKKKMGFGTKCVAIAIGLLWQWGVAECIPNTNIINVLCNSGVYTSGDPFGISLSYVLGDLEKETPTQKNYEYHNISPYPNAYAYGHASCNLNITSSDCKTCLGAAKTALFSTCQTPRIGARSVLHHCTIRYEQYPFDD</sequence>
<keyword evidence="2" id="KW-0929">Antimicrobial</keyword>
<evidence type="ECO:0000256" key="12">
    <source>
        <dbReference type="ARBA" id="ARBA00023157"/>
    </source>
</evidence>
<comment type="subcellular location">
    <subcellularLocation>
        <location evidence="13">Cell junction</location>
        <location evidence="13">Plasmodesma</location>
    </subcellularLocation>
    <subcellularLocation>
        <location evidence="1">Cell membrane</location>
        <topology evidence="1">Single-pass type I membrane protein</topology>
    </subcellularLocation>
</comment>
<keyword evidence="11" id="KW-0465">Mannose-binding</keyword>
<dbReference type="GO" id="GO:0005537">
    <property type="term" value="F:D-mannose binding"/>
    <property type="evidence" value="ECO:0007669"/>
    <property type="project" value="UniProtKB-KW"/>
</dbReference>
<dbReference type="PANTHER" id="PTHR32080">
    <property type="entry name" value="ANTIFUNGAL PROTEIN GINKBILOBIN-2-LIKE"/>
    <property type="match status" value="1"/>
</dbReference>
<dbReference type="Gramene" id="C.cajan_34240.t">
    <property type="protein sequence ID" value="C.cajan_34240.t.cds1"/>
    <property type="gene ID" value="C.cajan_34240"/>
</dbReference>
<dbReference type="Pfam" id="PF01657">
    <property type="entry name" value="Stress-antifung"/>
    <property type="match status" value="1"/>
</dbReference>
<dbReference type="InterPro" id="IPR038408">
    <property type="entry name" value="GNK2_sf"/>
</dbReference>
<evidence type="ECO:0000256" key="5">
    <source>
        <dbReference type="ARBA" id="ARBA00022729"/>
    </source>
</evidence>
<dbReference type="InterPro" id="IPR051378">
    <property type="entry name" value="Cell2Cell_Antifungal"/>
</dbReference>
<keyword evidence="5" id="KW-0732">Signal</keyword>
<keyword evidence="9" id="KW-0965">Cell junction</keyword>
<keyword evidence="17" id="KW-1185">Reference proteome</keyword>
<gene>
    <name evidence="16" type="ORF">KK1_035357</name>
</gene>
<dbReference type="Gene3D" id="3.30.430.20">
    <property type="entry name" value="Gnk2 domain, C-X8-C-X2-C motif"/>
    <property type="match status" value="1"/>
</dbReference>
<dbReference type="PROSITE" id="PS51473">
    <property type="entry name" value="GNK2"/>
    <property type="match status" value="1"/>
</dbReference>
<evidence type="ECO:0000256" key="13">
    <source>
        <dbReference type="ARBA" id="ARBA00024184"/>
    </source>
</evidence>
<keyword evidence="4" id="KW-0945">Host-virus interaction</keyword>
<dbReference type="Proteomes" id="UP000075243">
    <property type="component" value="Unassembled WGS sequence"/>
</dbReference>
<dbReference type="AlphaFoldDB" id="A0A151RKW5"/>
<evidence type="ECO:0000256" key="11">
    <source>
        <dbReference type="ARBA" id="ARBA00023035"/>
    </source>
</evidence>
<dbReference type="GO" id="GO:0042742">
    <property type="term" value="P:defense response to bacterium"/>
    <property type="evidence" value="ECO:0007669"/>
    <property type="project" value="UniProtKB-KW"/>
</dbReference>
<organism evidence="16 17">
    <name type="scientific">Cajanus cajan</name>
    <name type="common">Pigeon pea</name>
    <name type="synonym">Cajanus indicus</name>
    <dbReference type="NCBI Taxonomy" id="3821"/>
    <lineage>
        <taxon>Eukaryota</taxon>
        <taxon>Viridiplantae</taxon>
        <taxon>Streptophyta</taxon>
        <taxon>Embryophyta</taxon>
        <taxon>Tracheophyta</taxon>
        <taxon>Spermatophyta</taxon>
        <taxon>Magnoliopsida</taxon>
        <taxon>eudicotyledons</taxon>
        <taxon>Gunneridae</taxon>
        <taxon>Pentapetalae</taxon>
        <taxon>rosids</taxon>
        <taxon>fabids</taxon>
        <taxon>Fabales</taxon>
        <taxon>Fabaceae</taxon>
        <taxon>Papilionoideae</taxon>
        <taxon>50 kb inversion clade</taxon>
        <taxon>NPAAA clade</taxon>
        <taxon>indigoferoid/millettioid clade</taxon>
        <taxon>Phaseoleae</taxon>
        <taxon>Cajanus</taxon>
    </lineage>
</organism>
<evidence type="ECO:0000256" key="8">
    <source>
        <dbReference type="ARBA" id="ARBA00022821"/>
    </source>
</evidence>
<dbReference type="GO" id="GO:0031640">
    <property type="term" value="P:killing of cells of another organism"/>
    <property type="evidence" value="ECO:0007669"/>
    <property type="project" value="UniProtKB-KW"/>
</dbReference>
<keyword evidence="7" id="KW-0677">Repeat</keyword>
<accession>A0A151RKW5</accession>
<keyword evidence="3" id="KW-0295">Fungicide</keyword>
<comment type="similarity">
    <text evidence="14">Belongs to the cysteine-rich repeat secretory protein family. Plasmodesmata-located proteins (PDLD) subfamily.</text>
</comment>
<protein>
    <recommendedName>
        <fullName evidence="15">Gnk2-homologous domain-containing protein</fullName>
    </recommendedName>
</protein>
<evidence type="ECO:0000256" key="4">
    <source>
        <dbReference type="ARBA" id="ARBA00022581"/>
    </source>
</evidence>
<dbReference type="OMA" id="CQAPRIG"/>
<evidence type="ECO:0000256" key="10">
    <source>
        <dbReference type="ARBA" id="ARBA00023022"/>
    </source>
</evidence>
<evidence type="ECO:0000256" key="7">
    <source>
        <dbReference type="ARBA" id="ARBA00022737"/>
    </source>
</evidence>
<dbReference type="GO" id="GO:0005886">
    <property type="term" value="C:plasma membrane"/>
    <property type="evidence" value="ECO:0007669"/>
    <property type="project" value="UniProtKB-SubCell"/>
</dbReference>
<proteinExistence type="inferred from homology"/>
<keyword evidence="12" id="KW-1015">Disulfide bond</keyword>
<dbReference type="GO" id="GO:0009506">
    <property type="term" value="C:plasmodesma"/>
    <property type="evidence" value="ECO:0007669"/>
    <property type="project" value="UniProtKB-SubCell"/>
</dbReference>
<keyword evidence="10" id="KW-0044">Antibiotic</keyword>
<dbReference type="PANTHER" id="PTHR32080:SF54">
    <property type="entry name" value="GNK2-HOMOLOGOUS DOMAIN-CONTAINING PROTEIN"/>
    <property type="match status" value="1"/>
</dbReference>
<evidence type="ECO:0000259" key="15">
    <source>
        <dbReference type="PROSITE" id="PS51473"/>
    </source>
</evidence>
<evidence type="ECO:0000256" key="6">
    <source>
        <dbReference type="ARBA" id="ARBA00022734"/>
    </source>
</evidence>
<evidence type="ECO:0000256" key="9">
    <source>
        <dbReference type="ARBA" id="ARBA00022949"/>
    </source>
</evidence>
<feature type="domain" description="Gnk2-homologous" evidence="15">
    <location>
        <begin position="44"/>
        <end position="149"/>
    </location>
</feature>
<evidence type="ECO:0000256" key="1">
    <source>
        <dbReference type="ARBA" id="ARBA00004251"/>
    </source>
</evidence>
<dbReference type="EMBL" id="KQ483678">
    <property type="protein sequence ID" value="KYP43216.1"/>
    <property type="molecule type" value="Genomic_DNA"/>
</dbReference>
<dbReference type="GO" id="GO:0050832">
    <property type="term" value="P:defense response to fungus"/>
    <property type="evidence" value="ECO:0007669"/>
    <property type="project" value="UniProtKB-KW"/>
</dbReference>
<keyword evidence="6" id="KW-0430">Lectin</keyword>
<evidence type="ECO:0000313" key="17">
    <source>
        <dbReference type="Proteomes" id="UP000075243"/>
    </source>
</evidence>
<dbReference type="CDD" id="cd23509">
    <property type="entry name" value="Gnk2-like"/>
    <property type="match status" value="1"/>
</dbReference>
<reference evidence="16" key="1">
    <citation type="journal article" date="2012" name="Nat. Biotechnol.">
        <title>Draft genome sequence of pigeonpea (Cajanus cajan), an orphan legume crop of resource-poor farmers.</title>
        <authorList>
            <person name="Varshney R.K."/>
            <person name="Chen W."/>
            <person name="Li Y."/>
            <person name="Bharti A.K."/>
            <person name="Saxena R.K."/>
            <person name="Schlueter J.A."/>
            <person name="Donoghue M.T."/>
            <person name="Azam S."/>
            <person name="Fan G."/>
            <person name="Whaley A.M."/>
            <person name="Farmer A.D."/>
            <person name="Sheridan J."/>
            <person name="Iwata A."/>
            <person name="Tuteja R."/>
            <person name="Penmetsa R.V."/>
            <person name="Wu W."/>
            <person name="Upadhyaya H.D."/>
            <person name="Yang S.P."/>
            <person name="Shah T."/>
            <person name="Saxena K.B."/>
            <person name="Michael T."/>
            <person name="McCombie W.R."/>
            <person name="Yang B."/>
            <person name="Zhang G."/>
            <person name="Yang H."/>
            <person name="Wang J."/>
            <person name="Spillane C."/>
            <person name="Cook D.R."/>
            <person name="May G.D."/>
            <person name="Xu X."/>
            <person name="Jackson S.A."/>
        </authorList>
    </citation>
    <scope>NUCLEOTIDE SEQUENCE [LARGE SCALE GENOMIC DNA]</scope>
</reference>
<keyword evidence="8" id="KW-0611">Plant defense</keyword>
<evidence type="ECO:0000256" key="2">
    <source>
        <dbReference type="ARBA" id="ARBA00022529"/>
    </source>
</evidence>